<feature type="compositionally biased region" description="Polar residues" evidence="1">
    <location>
        <begin position="290"/>
        <end position="307"/>
    </location>
</feature>
<gene>
    <name evidence="3" type="ORF">ZYGR_0N04310</name>
</gene>
<dbReference type="OrthoDB" id="1717591at2759"/>
<dbReference type="Gene3D" id="1.25.40.10">
    <property type="entry name" value="Tetratricopeptide repeat domain"/>
    <property type="match status" value="1"/>
</dbReference>
<name>A0A1Q3A021_ZYGRO</name>
<comment type="caution">
    <text evidence="3">The sequence shown here is derived from an EMBL/GenBank/DDBJ whole genome shotgun (WGS) entry which is preliminary data.</text>
</comment>
<dbReference type="GO" id="GO:0048309">
    <property type="term" value="P:endoplasmic reticulum inheritance"/>
    <property type="evidence" value="ECO:0007669"/>
    <property type="project" value="EnsemblFungi"/>
</dbReference>
<feature type="compositionally biased region" description="Basic and acidic residues" evidence="1">
    <location>
        <begin position="509"/>
        <end position="532"/>
    </location>
</feature>
<feature type="compositionally biased region" description="Low complexity" evidence="1">
    <location>
        <begin position="313"/>
        <end position="328"/>
    </location>
</feature>
<dbReference type="SUPFAM" id="SSF46934">
    <property type="entry name" value="UBA-like"/>
    <property type="match status" value="1"/>
</dbReference>
<feature type="compositionally biased region" description="Basic and acidic residues" evidence="1">
    <location>
        <begin position="225"/>
        <end position="247"/>
    </location>
</feature>
<dbReference type="InterPro" id="IPR015228">
    <property type="entry name" value="SWA2_UBA"/>
</dbReference>
<feature type="region of interest" description="Disordered" evidence="1">
    <location>
        <begin position="481"/>
        <end position="532"/>
    </location>
</feature>
<dbReference type="AlphaFoldDB" id="A0A1Q3A021"/>
<accession>A0A1Q3A021</accession>
<evidence type="ECO:0000256" key="1">
    <source>
        <dbReference type="SAM" id="MobiDB-lite"/>
    </source>
</evidence>
<dbReference type="OMA" id="MEIARLM"/>
<feature type="region of interest" description="Disordered" evidence="1">
    <location>
        <begin position="224"/>
        <end position="257"/>
    </location>
</feature>
<dbReference type="GO" id="GO:0005789">
    <property type="term" value="C:endoplasmic reticulum membrane"/>
    <property type="evidence" value="ECO:0007669"/>
    <property type="project" value="EnsemblFungi"/>
</dbReference>
<organism evidence="3 4">
    <name type="scientific">Zygosaccharomyces rouxii</name>
    <dbReference type="NCBI Taxonomy" id="4956"/>
    <lineage>
        <taxon>Eukaryota</taxon>
        <taxon>Fungi</taxon>
        <taxon>Dikarya</taxon>
        <taxon>Ascomycota</taxon>
        <taxon>Saccharomycotina</taxon>
        <taxon>Saccharomycetes</taxon>
        <taxon>Saccharomycetales</taxon>
        <taxon>Saccharomycetaceae</taxon>
        <taxon>Zygosaccharomyces</taxon>
    </lineage>
</organism>
<feature type="region of interest" description="Disordered" evidence="1">
    <location>
        <begin position="290"/>
        <end position="328"/>
    </location>
</feature>
<dbReference type="GO" id="GO:0030276">
    <property type="term" value="F:clathrin binding"/>
    <property type="evidence" value="ECO:0007669"/>
    <property type="project" value="EnsemblFungi"/>
</dbReference>
<dbReference type="Pfam" id="PF09145">
    <property type="entry name" value="Ubiq-assoc"/>
    <property type="match status" value="1"/>
</dbReference>
<feature type="compositionally biased region" description="Polar residues" evidence="1">
    <location>
        <begin position="31"/>
        <end position="55"/>
    </location>
</feature>
<dbReference type="InterPro" id="IPR036869">
    <property type="entry name" value="J_dom_sf"/>
</dbReference>
<dbReference type="InterPro" id="IPR009060">
    <property type="entry name" value="UBA-like_sf"/>
</dbReference>
<dbReference type="Proteomes" id="UP000187013">
    <property type="component" value="Unassembled WGS sequence"/>
</dbReference>
<dbReference type="Gene3D" id="1.10.287.110">
    <property type="entry name" value="DnaJ domain"/>
    <property type="match status" value="1"/>
</dbReference>
<evidence type="ECO:0000313" key="3">
    <source>
        <dbReference type="EMBL" id="GAV49026.1"/>
    </source>
</evidence>
<feature type="region of interest" description="Disordered" evidence="1">
    <location>
        <begin position="1"/>
        <end position="55"/>
    </location>
</feature>
<dbReference type="InterPro" id="IPR011990">
    <property type="entry name" value="TPR-like_helical_dom_sf"/>
</dbReference>
<dbReference type="EMBL" id="BDGX01000014">
    <property type="protein sequence ID" value="GAV49026.1"/>
    <property type="molecule type" value="Genomic_DNA"/>
</dbReference>
<dbReference type="Gene3D" id="1.10.8.10">
    <property type="entry name" value="DNA helicase RuvA subunit, C-terminal domain"/>
    <property type="match status" value="1"/>
</dbReference>
<dbReference type="PANTHER" id="PTHR23172:SF19">
    <property type="entry name" value="J DOMAIN-CONTAINING PROTEIN"/>
    <property type="match status" value="1"/>
</dbReference>
<evidence type="ECO:0000313" key="4">
    <source>
        <dbReference type="Proteomes" id="UP000187013"/>
    </source>
</evidence>
<dbReference type="GO" id="GO:0072318">
    <property type="term" value="P:clathrin coat disassembly"/>
    <property type="evidence" value="ECO:0007669"/>
    <property type="project" value="EnsemblFungi"/>
</dbReference>
<proteinExistence type="predicted"/>
<dbReference type="GO" id="GO:0031982">
    <property type="term" value="C:vesicle"/>
    <property type="evidence" value="ECO:0007669"/>
    <property type="project" value="TreeGrafter"/>
</dbReference>
<feature type="compositionally biased region" description="Low complexity" evidence="1">
    <location>
        <begin position="71"/>
        <end position="87"/>
    </location>
</feature>
<dbReference type="SUPFAM" id="SSF48452">
    <property type="entry name" value="TPR-like"/>
    <property type="match status" value="1"/>
</dbReference>
<dbReference type="eggNOG" id="KOG0431">
    <property type="taxonomic scope" value="Eukaryota"/>
</dbReference>
<dbReference type="GO" id="GO:0072583">
    <property type="term" value="P:clathrin-dependent endocytosis"/>
    <property type="evidence" value="ECO:0007669"/>
    <property type="project" value="TreeGrafter"/>
</dbReference>
<reference evidence="3 4" key="1">
    <citation type="submission" date="2016-08" db="EMBL/GenBank/DDBJ databases">
        <title>Draft genome sequence of allopolyploid Zygosaccharomyces rouxii.</title>
        <authorList>
            <person name="Watanabe J."/>
            <person name="Uehara K."/>
            <person name="Mogi Y."/>
            <person name="Tsukioka Y."/>
        </authorList>
    </citation>
    <scope>NUCLEOTIDE SEQUENCE [LARGE SCALE GENOMIC DNA]</scope>
    <source>
        <strain evidence="3 4">NBRC 110957</strain>
    </source>
</reference>
<feature type="region of interest" description="Disordered" evidence="1">
    <location>
        <begin position="69"/>
        <end position="89"/>
    </location>
</feature>
<protein>
    <recommendedName>
        <fullName evidence="2">SWA2-like ubiquitin-associated domain-containing protein</fullName>
    </recommendedName>
</protein>
<sequence length="635" mass="72286">MGDPFADLLTQFKGGESKPQNQGNKPLAAQYSENNTRETSSSLSLQPEPVTTASNYKIDDDFEQLFGIKSNTNTNNSDVNNRPNTTNQNEFDSAIDLLQITPEKQRQSAEREPEQLVDEVRDMEVAKLMSLGYSIDGANTSYEQGMLYDDVIEERKKKKLHRRELQRLMAETNWERETPETNNDESGKNNVDLFSIASGIFNKGKKIVDHLSLFPDEENDLLPYRSERLKQRQTFEPELPRRPRKDPTPNPRTQGTPQVEYESTLQYQQPTIQAQEGDLLGDFQDKLSLRSQGNKSTSASQSPSNETLLDFDAPSANSTSASVSVSRQGSVVPTVPITEIELSGYNEFKDRAGELFKTGDYVAALQEYEKSANTLPHGHPLRIISYSNLMASQLKTGQYKESLHVASMALKLFPEDTTQWTQLIQNSEPSKTYRDMWPKIVQRRAEAFEHSENFQEAFNAYQSLIEKNFCTNKIMDGKRRCQKVLNPEKPKVVQKKPASSKSPSPSPNHSDKKYKNLQKVKEDNRKQAEEDTQRHALYDRVYDQIKLWESGKANDIRHLLSNLQTVLTWVDWKPVSPADLVMPKKVKITYLRAVAKTHPDKISDSLPLDKKMIAESVFSSLSSAWEKFKSENDIN</sequence>
<dbReference type="CDD" id="cd14329">
    <property type="entry name" value="UBA_SWA2p_like"/>
    <property type="match status" value="1"/>
</dbReference>
<evidence type="ECO:0000259" key="2">
    <source>
        <dbReference type="Pfam" id="PF09145"/>
    </source>
</evidence>
<dbReference type="GO" id="GO:0043130">
    <property type="term" value="F:ubiquitin binding"/>
    <property type="evidence" value="ECO:0007669"/>
    <property type="project" value="EnsemblFungi"/>
</dbReference>
<dbReference type="eggNOG" id="KOG1124">
    <property type="taxonomic scope" value="Eukaryota"/>
</dbReference>
<feature type="domain" description="SWA2-like ubiquitin-associated" evidence="2">
    <location>
        <begin position="116"/>
        <end position="159"/>
    </location>
</feature>
<dbReference type="PANTHER" id="PTHR23172">
    <property type="entry name" value="AUXILIN/CYCLIN G-ASSOCIATED KINASE-RELATED"/>
    <property type="match status" value="1"/>
</dbReference>
<dbReference type="SUPFAM" id="SSF46565">
    <property type="entry name" value="Chaperone J-domain"/>
    <property type="match status" value="1"/>
</dbReference>